<evidence type="ECO:0000256" key="2">
    <source>
        <dbReference type="ARBA" id="ARBA00022801"/>
    </source>
</evidence>
<evidence type="ECO:0000256" key="3">
    <source>
        <dbReference type="ARBA" id="ARBA00023295"/>
    </source>
</evidence>
<dbReference type="Proteomes" id="UP001324993">
    <property type="component" value="Chromosome"/>
</dbReference>
<dbReference type="RefSeq" id="WP_319835018.1">
    <property type="nucleotide sequence ID" value="NZ_CP138858.1"/>
</dbReference>
<dbReference type="EMBL" id="CP138858">
    <property type="protein sequence ID" value="WPJ98217.1"/>
    <property type="molecule type" value="Genomic_DNA"/>
</dbReference>
<dbReference type="Gene3D" id="3.20.20.80">
    <property type="entry name" value="Glycosidases"/>
    <property type="match status" value="1"/>
</dbReference>
<dbReference type="Pfam" id="PF00232">
    <property type="entry name" value="Glyco_hydro_1"/>
    <property type="match status" value="1"/>
</dbReference>
<name>A0ABZ0RRU6_9BACT</name>
<evidence type="ECO:0000256" key="4">
    <source>
        <dbReference type="RuleBase" id="RU003690"/>
    </source>
</evidence>
<comment type="similarity">
    <text evidence="1 4">Belongs to the glycosyl hydrolase 1 family.</text>
</comment>
<dbReference type="InterPro" id="IPR017853">
    <property type="entry name" value="GH"/>
</dbReference>
<dbReference type="SUPFAM" id="SSF51445">
    <property type="entry name" value="(Trans)glycosidases"/>
    <property type="match status" value="1"/>
</dbReference>
<dbReference type="PANTHER" id="PTHR10353">
    <property type="entry name" value="GLYCOSYL HYDROLASE"/>
    <property type="match status" value="1"/>
</dbReference>
<evidence type="ECO:0000313" key="5">
    <source>
        <dbReference type="EMBL" id="WPJ98217.1"/>
    </source>
</evidence>
<evidence type="ECO:0000256" key="1">
    <source>
        <dbReference type="ARBA" id="ARBA00010838"/>
    </source>
</evidence>
<reference evidence="5 6" key="1">
    <citation type="submission" date="2023-11" db="EMBL/GenBank/DDBJ databases">
        <title>Coraliomargarita sp. nov., isolated from marine algae.</title>
        <authorList>
            <person name="Lee J.K."/>
            <person name="Baek J.H."/>
            <person name="Kim J.M."/>
            <person name="Choi D.G."/>
            <person name="Jeon C.O."/>
        </authorList>
    </citation>
    <scope>NUCLEOTIDE SEQUENCE [LARGE SCALE GENOMIC DNA]</scope>
    <source>
        <strain evidence="5 6">J2-16</strain>
    </source>
</reference>
<evidence type="ECO:0000313" key="6">
    <source>
        <dbReference type="Proteomes" id="UP001324993"/>
    </source>
</evidence>
<proteinExistence type="inferred from homology"/>
<protein>
    <submittedName>
        <fullName evidence="5">Family 1 glycosylhydrolase</fullName>
    </submittedName>
</protein>
<sequence length="236" mass="26257">MPGKVLNGDTLNVVCDHYHLYEKDLELMAKLGAKNYRLSISWPRIFPKGRGSVNPLSIDFYNRLIDACLRHGVPPWVTMFHCDLPQGLEEDFGGWRDRRTADAFGPYADTLVKSLGDRVKNWITINEIFCFTQDGYGNGTKAPGAKESEQVVNQTYHTALLAHGEAVGAVRQYGGHGARVGITDNPIPIIPWAETSEDIAAARQAFIEINSRVLEPLYRGQYTEAYDKTVGDNAAQ</sequence>
<keyword evidence="2" id="KW-0378">Hydrolase</keyword>
<accession>A0ABZ0RRU6</accession>
<gene>
    <name evidence="5" type="ORF">SH580_16965</name>
</gene>
<keyword evidence="6" id="KW-1185">Reference proteome</keyword>
<organism evidence="5 6">
    <name type="scientific">Coraliomargarita algicola</name>
    <dbReference type="NCBI Taxonomy" id="3092156"/>
    <lineage>
        <taxon>Bacteria</taxon>
        <taxon>Pseudomonadati</taxon>
        <taxon>Verrucomicrobiota</taxon>
        <taxon>Opitutia</taxon>
        <taxon>Puniceicoccales</taxon>
        <taxon>Coraliomargaritaceae</taxon>
        <taxon>Coraliomargarita</taxon>
    </lineage>
</organism>
<keyword evidence="3" id="KW-0326">Glycosidase</keyword>
<dbReference type="InterPro" id="IPR001360">
    <property type="entry name" value="Glyco_hydro_1"/>
</dbReference>
<dbReference type="PANTHER" id="PTHR10353:SF36">
    <property type="entry name" value="LP05116P"/>
    <property type="match status" value="1"/>
</dbReference>